<evidence type="ECO:0000313" key="2">
    <source>
        <dbReference type="Proteomes" id="UP000092462"/>
    </source>
</evidence>
<evidence type="ECO:0000313" key="1">
    <source>
        <dbReference type="EnsemblMetazoa" id="PPAI007332-PA"/>
    </source>
</evidence>
<accession>A0A1B0DGP8</accession>
<keyword evidence="2" id="KW-1185">Reference proteome</keyword>
<proteinExistence type="predicted"/>
<dbReference type="AlphaFoldDB" id="A0A1B0DGP8"/>
<sequence>MRVNLYEGLQSGRVAINTLIHDLTNVYNKKNAESISCFLELFVRCLGTEYEVPIERVNQSIDDGKFVECINEILQLIVDYDDEKFIFSDNDTLKKINNFIKEFCSVKNPMIRDEKWMKVLSECLLTLTKFSTELTNSVGIYFSLKIAHDLEMLRVVINESTVPDAHAAGISPEEIHVKKLIGMFLENVALDLTISRSCFDHMPGLMCAIIRSSNTIYILENCQLNQLLAMILVKHKGNKEILGLIDDILKNGKNAVKLRVVEILANCTDTLFSLMHVDTVVTQIAALKVILAAQRILGKASFLLPNQNLIVYNMMCSTNNNMREVAKKFFLLTYSNPNTMRDEQEQTMLKALMKLFTTYE</sequence>
<dbReference type="EnsemblMetazoa" id="PPAI007332-RA">
    <property type="protein sequence ID" value="PPAI007332-PA"/>
    <property type="gene ID" value="PPAI007332"/>
</dbReference>
<dbReference type="VEuPathDB" id="VectorBase:PPAPM1_009407"/>
<dbReference type="EMBL" id="AJVK01060168">
    <property type="status" value="NOT_ANNOTATED_CDS"/>
    <property type="molecule type" value="Genomic_DNA"/>
</dbReference>
<reference evidence="1" key="1">
    <citation type="submission" date="2022-08" db="UniProtKB">
        <authorList>
            <consortium name="EnsemblMetazoa"/>
        </authorList>
    </citation>
    <scope>IDENTIFICATION</scope>
    <source>
        <strain evidence="1">Israel</strain>
    </source>
</reference>
<name>A0A1B0DGP8_PHLPP</name>
<dbReference type="Proteomes" id="UP000092462">
    <property type="component" value="Unassembled WGS sequence"/>
</dbReference>
<organism evidence="1 2">
    <name type="scientific">Phlebotomus papatasi</name>
    <name type="common">Sandfly</name>
    <dbReference type="NCBI Taxonomy" id="29031"/>
    <lineage>
        <taxon>Eukaryota</taxon>
        <taxon>Metazoa</taxon>
        <taxon>Ecdysozoa</taxon>
        <taxon>Arthropoda</taxon>
        <taxon>Hexapoda</taxon>
        <taxon>Insecta</taxon>
        <taxon>Pterygota</taxon>
        <taxon>Neoptera</taxon>
        <taxon>Endopterygota</taxon>
        <taxon>Diptera</taxon>
        <taxon>Nematocera</taxon>
        <taxon>Psychodoidea</taxon>
        <taxon>Psychodidae</taxon>
        <taxon>Phlebotomus</taxon>
        <taxon>Phlebotomus</taxon>
    </lineage>
</organism>
<dbReference type="VEuPathDB" id="VectorBase:PPAI007332"/>
<protein>
    <submittedName>
        <fullName evidence="1">Uncharacterized protein</fullName>
    </submittedName>
</protein>